<reference evidence="1" key="1">
    <citation type="submission" date="2022-03" db="EMBL/GenBank/DDBJ databases">
        <authorList>
            <person name="Martin H S."/>
        </authorList>
    </citation>
    <scope>NUCLEOTIDE SEQUENCE</scope>
</reference>
<dbReference type="Proteomes" id="UP000837857">
    <property type="component" value="Chromosome 3"/>
</dbReference>
<evidence type="ECO:0000313" key="1">
    <source>
        <dbReference type="EMBL" id="CAH2063534.1"/>
    </source>
</evidence>
<proteinExistence type="predicted"/>
<feature type="non-terminal residue" evidence="1">
    <location>
        <position position="106"/>
    </location>
</feature>
<accession>A0ABN8ISL4</accession>
<keyword evidence="2" id="KW-1185">Reference proteome</keyword>
<organism evidence="1 2">
    <name type="scientific">Iphiclides podalirius</name>
    <name type="common">scarce swallowtail</name>
    <dbReference type="NCBI Taxonomy" id="110791"/>
    <lineage>
        <taxon>Eukaryota</taxon>
        <taxon>Metazoa</taxon>
        <taxon>Ecdysozoa</taxon>
        <taxon>Arthropoda</taxon>
        <taxon>Hexapoda</taxon>
        <taxon>Insecta</taxon>
        <taxon>Pterygota</taxon>
        <taxon>Neoptera</taxon>
        <taxon>Endopterygota</taxon>
        <taxon>Lepidoptera</taxon>
        <taxon>Glossata</taxon>
        <taxon>Ditrysia</taxon>
        <taxon>Papilionoidea</taxon>
        <taxon>Papilionidae</taxon>
        <taxon>Papilioninae</taxon>
        <taxon>Iphiclides</taxon>
    </lineage>
</organism>
<evidence type="ECO:0000313" key="2">
    <source>
        <dbReference type="Proteomes" id="UP000837857"/>
    </source>
</evidence>
<protein>
    <submittedName>
        <fullName evidence="1">Uncharacterized protein</fullName>
    </submittedName>
</protein>
<dbReference type="EMBL" id="OW152815">
    <property type="protein sequence ID" value="CAH2063534.1"/>
    <property type="molecule type" value="Genomic_DNA"/>
</dbReference>
<gene>
    <name evidence="1" type="ORF">IPOD504_LOCUS12560</name>
</gene>
<sequence>MSAFPGLPLHNEALSMGLVCPYGKDGTGVGDYYKDPIPLMENIPFSLSVKSAPGRSQPCADADGARRSCRTNTKCVIFLGMLIAPFLFPARSDLPRQRAQRPISDE</sequence>
<name>A0ABN8ISL4_9NEOP</name>